<proteinExistence type="predicted"/>
<accession>A0A6J6JY22</accession>
<dbReference type="AlphaFoldDB" id="A0A6J6JY22"/>
<reference evidence="3" key="1">
    <citation type="submission" date="2020-05" db="EMBL/GenBank/DDBJ databases">
        <authorList>
            <person name="Chiriac C."/>
            <person name="Salcher M."/>
            <person name="Ghai R."/>
            <person name="Kavagutti S V."/>
        </authorList>
    </citation>
    <scope>NUCLEOTIDE SEQUENCE</scope>
</reference>
<evidence type="ECO:0000256" key="1">
    <source>
        <dbReference type="ARBA" id="ARBA00023239"/>
    </source>
</evidence>
<dbReference type="Gene3D" id="3.50.30.10">
    <property type="entry name" value="Phosphohistidine domain"/>
    <property type="match status" value="1"/>
</dbReference>
<dbReference type="SUPFAM" id="SSF52016">
    <property type="entry name" value="LeuD/IlvD-like"/>
    <property type="match status" value="1"/>
</dbReference>
<gene>
    <name evidence="3" type="ORF">UFOPK2171_00178</name>
    <name evidence="4" type="ORF">UFOPK2237_00321</name>
</gene>
<dbReference type="EMBL" id="CAEZWD010000010">
    <property type="protein sequence ID" value="CAB4642450.1"/>
    <property type="molecule type" value="Genomic_DNA"/>
</dbReference>
<evidence type="ECO:0000313" key="3">
    <source>
        <dbReference type="EMBL" id="CAB4642450.1"/>
    </source>
</evidence>
<keyword evidence="1" id="KW-0456">Lyase</keyword>
<dbReference type="GO" id="GO:0016829">
    <property type="term" value="F:lyase activity"/>
    <property type="evidence" value="ECO:0007669"/>
    <property type="project" value="UniProtKB-KW"/>
</dbReference>
<feature type="domain" description="Phosphomevalonate dehydratase small subunit-like" evidence="2">
    <location>
        <begin position="30"/>
        <end position="112"/>
    </location>
</feature>
<dbReference type="InterPro" id="IPR002840">
    <property type="entry name" value="PMDh-S-like_dom"/>
</dbReference>
<evidence type="ECO:0000313" key="4">
    <source>
        <dbReference type="EMBL" id="CAB4647885.1"/>
    </source>
</evidence>
<sequence>MVVIMAKVLTGKISHPGVAEGEVLLLTEPVSFWGGVDHHGEIIDVHHAQHKAKMTNKILVMPSGRGSSSATAVLAELIRTGDGPLAIVMLQCDTILVIGALVSAEIYDISLPIVELEQAEYDQLTDGMRVSVDARSDQEVATITI</sequence>
<name>A0A6J6JY22_9ZZZZ</name>
<dbReference type="EMBL" id="CAEZWI010000023">
    <property type="protein sequence ID" value="CAB4647885.1"/>
    <property type="molecule type" value="Genomic_DNA"/>
</dbReference>
<dbReference type="PANTHER" id="PTHR36577">
    <property type="entry name" value="DUF521 DOMAIN PROTEIN (AFU_ORTHOLOGUE AFUA_6G00490)"/>
    <property type="match status" value="1"/>
</dbReference>
<dbReference type="CDD" id="cd01356">
    <property type="entry name" value="AcnX_swivel"/>
    <property type="match status" value="1"/>
</dbReference>
<evidence type="ECO:0000259" key="2">
    <source>
        <dbReference type="Pfam" id="PF01989"/>
    </source>
</evidence>
<dbReference type="Pfam" id="PF01989">
    <property type="entry name" value="AcnX_swivel_put"/>
    <property type="match status" value="1"/>
</dbReference>
<dbReference type="PANTHER" id="PTHR36577:SF3">
    <property type="entry name" value="DUF521 DOMAIN PROTEIN (AFU_ORTHOLOGUE AFUA_6G00490)"/>
    <property type="match status" value="1"/>
</dbReference>
<protein>
    <submittedName>
        <fullName evidence="3">Unannotated protein</fullName>
    </submittedName>
</protein>
<organism evidence="3">
    <name type="scientific">freshwater metagenome</name>
    <dbReference type="NCBI Taxonomy" id="449393"/>
    <lineage>
        <taxon>unclassified sequences</taxon>
        <taxon>metagenomes</taxon>
        <taxon>ecological metagenomes</taxon>
    </lineage>
</organism>